<dbReference type="GO" id="GO:0048038">
    <property type="term" value="F:quinone binding"/>
    <property type="evidence" value="ECO:0007669"/>
    <property type="project" value="UniProtKB-KW"/>
</dbReference>
<keyword evidence="15" id="KW-1185">Reference proteome</keyword>
<feature type="domain" description="2Fe-2S ferredoxin-type" evidence="12">
    <location>
        <begin position="69"/>
        <end position="147"/>
    </location>
</feature>
<dbReference type="InterPro" id="IPR000283">
    <property type="entry name" value="NADH_UbQ_OxRdtase_75kDa_su_CS"/>
</dbReference>
<dbReference type="GO" id="GO:0016491">
    <property type="term" value="F:oxidoreductase activity"/>
    <property type="evidence" value="ECO:0007669"/>
    <property type="project" value="InterPro"/>
</dbReference>
<dbReference type="InterPro" id="IPR001041">
    <property type="entry name" value="2Fe-2S_ferredoxin-type"/>
</dbReference>
<dbReference type="InterPro" id="IPR036010">
    <property type="entry name" value="2Fe-2S_ferredoxin-like_sf"/>
</dbReference>
<keyword evidence="8" id="KW-0411">Iron-sulfur</keyword>
<dbReference type="InterPro" id="IPR019574">
    <property type="entry name" value="NADH_UbQ_OxRdtase_Gsu_4Fe4S-bd"/>
</dbReference>
<name>A0A7J7IC16_9RHOD</name>
<keyword evidence="3" id="KW-0004">4Fe-4S</keyword>
<dbReference type="SMART" id="SM00929">
    <property type="entry name" value="NADH-G_4Fe-4S_3"/>
    <property type="match status" value="1"/>
</dbReference>
<dbReference type="InterPro" id="IPR050123">
    <property type="entry name" value="Prok_molybdopt-oxidoreductase"/>
</dbReference>
<dbReference type="PANTHER" id="PTHR43105">
    <property type="entry name" value="RESPIRATORY NITRATE REDUCTASE"/>
    <property type="match status" value="1"/>
</dbReference>
<dbReference type="Pfam" id="PF13510">
    <property type="entry name" value="Fer2_4"/>
    <property type="match status" value="1"/>
</dbReference>
<dbReference type="GO" id="GO:0042773">
    <property type="term" value="P:ATP synthesis coupled electron transport"/>
    <property type="evidence" value="ECO:0007669"/>
    <property type="project" value="InterPro"/>
</dbReference>
<dbReference type="PANTHER" id="PTHR43105:SF10">
    <property type="entry name" value="NADH-QUINONE OXIDOREDUCTASE SUBUNIT G"/>
    <property type="match status" value="1"/>
</dbReference>
<dbReference type="PROSITE" id="PS00643">
    <property type="entry name" value="COMPLEX1_75K_3"/>
    <property type="match status" value="1"/>
</dbReference>
<dbReference type="GO" id="GO:0016020">
    <property type="term" value="C:membrane"/>
    <property type="evidence" value="ECO:0007669"/>
    <property type="project" value="InterPro"/>
</dbReference>
<evidence type="ECO:0000256" key="4">
    <source>
        <dbReference type="ARBA" id="ARBA00022719"/>
    </source>
</evidence>
<protein>
    <submittedName>
        <fullName evidence="14">NADH-ubiquinone oxidoreductase 75 kDa subunit</fullName>
    </submittedName>
</protein>
<accession>A0A7J7IC16</accession>
<reference evidence="14 15" key="1">
    <citation type="journal article" date="2020" name="J. Phycol.">
        <title>Comparative genome analysis reveals Cyanidiococcus gen. nov., a new extremophilic red algal genus sister to Cyanidioschyzon (Cyanidioschyzonaceae, Rhodophyta).</title>
        <authorList>
            <person name="Liu S.-L."/>
            <person name="Chiang Y.-R."/>
            <person name="Yoon H.S."/>
            <person name="Fu H.-Y."/>
        </authorList>
    </citation>
    <scope>NUCLEOTIDE SEQUENCE [LARGE SCALE GENOMIC DNA]</scope>
    <source>
        <strain evidence="14 15">THAL066</strain>
    </source>
</reference>
<dbReference type="FunFam" id="3.30.70.20:FF:000002">
    <property type="entry name" value="NADH-ubiquinone oxidoreductase 75 kDa subunit"/>
    <property type="match status" value="1"/>
</dbReference>
<evidence type="ECO:0000256" key="2">
    <source>
        <dbReference type="ARBA" id="ARBA00005404"/>
    </source>
</evidence>
<evidence type="ECO:0000259" key="12">
    <source>
        <dbReference type="PROSITE" id="PS51085"/>
    </source>
</evidence>
<dbReference type="Proteomes" id="UP000530660">
    <property type="component" value="Unassembled WGS sequence"/>
</dbReference>
<dbReference type="OrthoDB" id="10249365at2759"/>
<evidence type="ECO:0000256" key="11">
    <source>
        <dbReference type="SAM" id="MobiDB-lite"/>
    </source>
</evidence>
<evidence type="ECO:0000256" key="7">
    <source>
        <dbReference type="ARBA" id="ARBA00023004"/>
    </source>
</evidence>
<comment type="cofactor">
    <cofactor evidence="10">
        <name>[2Fe-2S] cluster</name>
        <dbReference type="ChEBI" id="CHEBI:190135"/>
    </cofactor>
</comment>
<feature type="compositionally biased region" description="Low complexity" evidence="11">
    <location>
        <begin position="43"/>
        <end position="62"/>
    </location>
</feature>
<dbReference type="EMBL" id="VWRR01000018">
    <property type="protein sequence ID" value="KAF6000642.1"/>
    <property type="molecule type" value="Genomic_DNA"/>
</dbReference>
<comment type="cofactor">
    <cofactor evidence="1">
        <name>[4Fe-4S] cluster</name>
        <dbReference type="ChEBI" id="CHEBI:49883"/>
    </cofactor>
</comment>
<dbReference type="FunFam" id="3.10.20.740:FF:000001">
    <property type="entry name" value="NADH-quinone oxidoreductase subunit G"/>
    <property type="match status" value="1"/>
</dbReference>
<feature type="domain" description="4Fe-4S His(Cys)3-ligated-type" evidence="13">
    <location>
        <begin position="147"/>
        <end position="186"/>
    </location>
</feature>
<comment type="similarity">
    <text evidence="2">Belongs to the complex I 75 kDa subunit family.</text>
</comment>
<evidence type="ECO:0000259" key="13">
    <source>
        <dbReference type="PROSITE" id="PS51839"/>
    </source>
</evidence>
<feature type="region of interest" description="Disordered" evidence="11">
    <location>
        <begin position="39"/>
        <end position="63"/>
    </location>
</feature>
<evidence type="ECO:0000313" key="15">
    <source>
        <dbReference type="Proteomes" id="UP000530660"/>
    </source>
</evidence>
<evidence type="ECO:0000256" key="3">
    <source>
        <dbReference type="ARBA" id="ARBA00022485"/>
    </source>
</evidence>
<keyword evidence="6" id="KW-1278">Translocase</keyword>
<dbReference type="PROSITE" id="PS51085">
    <property type="entry name" value="2FE2S_FER_2"/>
    <property type="match status" value="1"/>
</dbReference>
<keyword evidence="7" id="KW-0408">Iron</keyword>
<evidence type="ECO:0000256" key="6">
    <source>
        <dbReference type="ARBA" id="ARBA00022967"/>
    </source>
</evidence>
<dbReference type="SUPFAM" id="SSF54292">
    <property type="entry name" value="2Fe-2S ferredoxin-like"/>
    <property type="match status" value="1"/>
</dbReference>
<proteinExistence type="inferred from homology"/>
<dbReference type="SUPFAM" id="SSF54862">
    <property type="entry name" value="4Fe-4S ferredoxins"/>
    <property type="match status" value="1"/>
</dbReference>
<dbReference type="Gene3D" id="3.10.20.740">
    <property type="match status" value="1"/>
</dbReference>
<keyword evidence="9" id="KW-0520">NAD</keyword>
<dbReference type="GO" id="GO:0008137">
    <property type="term" value="F:NADH dehydrogenase (ubiquinone) activity"/>
    <property type="evidence" value="ECO:0007669"/>
    <property type="project" value="InterPro"/>
</dbReference>
<dbReference type="Gene3D" id="3.30.70.20">
    <property type="match status" value="1"/>
</dbReference>
<keyword evidence="5" id="KW-0479">Metal-binding</keyword>
<dbReference type="Pfam" id="PF10588">
    <property type="entry name" value="NADH-G_4Fe-4S_3"/>
    <property type="match status" value="1"/>
</dbReference>
<evidence type="ECO:0000256" key="8">
    <source>
        <dbReference type="ARBA" id="ARBA00023014"/>
    </source>
</evidence>
<dbReference type="CDD" id="cd00207">
    <property type="entry name" value="fer2"/>
    <property type="match status" value="1"/>
</dbReference>
<dbReference type="PROSITE" id="PS51839">
    <property type="entry name" value="4FE4S_HC3"/>
    <property type="match status" value="1"/>
</dbReference>
<evidence type="ECO:0000256" key="5">
    <source>
        <dbReference type="ARBA" id="ARBA00022723"/>
    </source>
</evidence>
<evidence type="ECO:0000256" key="1">
    <source>
        <dbReference type="ARBA" id="ARBA00001966"/>
    </source>
</evidence>
<dbReference type="Pfam" id="PF22117">
    <property type="entry name" value="Fer4_Nqo3"/>
    <property type="match status" value="1"/>
</dbReference>
<keyword evidence="4" id="KW-0874">Quinone</keyword>
<dbReference type="GO" id="GO:0051539">
    <property type="term" value="F:4 iron, 4 sulfur cluster binding"/>
    <property type="evidence" value="ECO:0007669"/>
    <property type="project" value="UniProtKB-KW"/>
</dbReference>
<sequence length="278" mass="30796">MRFVKETVGVLWRHGRSNALGTGREQTLVRDHLRRMRRPLTVTSSASGTAQPATAAATAEVPKPAPKPGYVRLKVDGKEVDVPRASTVIQACQVAGVNVPHFCYHERLSVAGNCRMCLVEVEKMPKLAISCALPVMDGMSVITDSPRVKKSREAVLEFLLKSHPLDCPICDQGGECQLQELSMVFGSDRGRYYEYKRTVDDKYWGPLIKTVMTRCIHCTRCVRFAEEVAGVADIGTAGRGEMTEITMYLPEKFYESEISGNVIDLCPVGALTRKEFKP</sequence>
<gene>
    <name evidence="14" type="primary">NAD11</name>
    <name evidence="14" type="ORF">F1559_000433</name>
</gene>
<evidence type="ECO:0000313" key="14">
    <source>
        <dbReference type="EMBL" id="KAF6000642.1"/>
    </source>
</evidence>
<dbReference type="GO" id="GO:0046872">
    <property type="term" value="F:metal ion binding"/>
    <property type="evidence" value="ECO:0007669"/>
    <property type="project" value="UniProtKB-KW"/>
</dbReference>
<keyword evidence="14" id="KW-0830">Ubiquinone</keyword>
<evidence type="ECO:0000256" key="9">
    <source>
        <dbReference type="ARBA" id="ARBA00023027"/>
    </source>
</evidence>
<dbReference type="AlphaFoldDB" id="A0A7J7IC16"/>
<evidence type="ECO:0000256" key="10">
    <source>
        <dbReference type="ARBA" id="ARBA00034078"/>
    </source>
</evidence>
<dbReference type="InterPro" id="IPR054351">
    <property type="entry name" value="NADH_UbQ_OxRdtase_ferredoxin"/>
</dbReference>
<comment type="caution">
    <text evidence="14">The sequence shown here is derived from an EMBL/GenBank/DDBJ whole genome shotgun (WGS) entry which is preliminary data.</text>
</comment>
<dbReference type="PROSITE" id="PS00642">
    <property type="entry name" value="COMPLEX1_75K_2"/>
    <property type="match status" value="1"/>
</dbReference>
<dbReference type="PROSITE" id="PS00641">
    <property type="entry name" value="COMPLEX1_75K_1"/>
    <property type="match status" value="1"/>
</dbReference>
<organism evidence="14 15">
    <name type="scientific">Cyanidiococcus yangmingshanensis</name>
    <dbReference type="NCBI Taxonomy" id="2690220"/>
    <lineage>
        <taxon>Eukaryota</taxon>
        <taxon>Rhodophyta</taxon>
        <taxon>Bangiophyceae</taxon>
        <taxon>Cyanidiales</taxon>
        <taxon>Cyanidiaceae</taxon>
        <taxon>Cyanidiococcus</taxon>
    </lineage>
</organism>